<comment type="caution">
    <text evidence="1">The sequence shown here is derived from an EMBL/GenBank/DDBJ whole genome shotgun (WGS) entry which is preliminary data.</text>
</comment>
<dbReference type="Proteomes" id="UP001458880">
    <property type="component" value="Unassembled WGS sequence"/>
</dbReference>
<gene>
    <name evidence="1" type="ORF">QE152_g6896</name>
</gene>
<dbReference type="EMBL" id="JASPKY010000048">
    <property type="protein sequence ID" value="KAK9745499.1"/>
    <property type="molecule type" value="Genomic_DNA"/>
</dbReference>
<sequence length="102" mass="11603">MEDNSSENVTFRREIRDAQEDGATVGTLHGSVVIGYDRRCRLDEDDIIADAIEDFTIAVKIDRITTLRRLLKCAGLKRDHVDFKLSEVYTDRSLIRGAGCDW</sequence>
<reference evidence="1 2" key="1">
    <citation type="journal article" date="2024" name="BMC Genomics">
        <title>De novo assembly and annotation of Popillia japonica's genome with initial clues to its potential as an invasive pest.</title>
        <authorList>
            <person name="Cucini C."/>
            <person name="Boschi S."/>
            <person name="Funari R."/>
            <person name="Cardaioli E."/>
            <person name="Iannotti N."/>
            <person name="Marturano G."/>
            <person name="Paoli F."/>
            <person name="Bruttini M."/>
            <person name="Carapelli A."/>
            <person name="Frati F."/>
            <person name="Nardi F."/>
        </authorList>
    </citation>
    <scope>NUCLEOTIDE SEQUENCE [LARGE SCALE GENOMIC DNA]</scope>
    <source>
        <strain evidence="1">DMR45628</strain>
    </source>
</reference>
<evidence type="ECO:0000313" key="2">
    <source>
        <dbReference type="Proteomes" id="UP001458880"/>
    </source>
</evidence>
<accession>A0AAW1MIK5</accession>
<keyword evidence="2" id="KW-1185">Reference proteome</keyword>
<proteinExistence type="predicted"/>
<organism evidence="1 2">
    <name type="scientific">Popillia japonica</name>
    <name type="common">Japanese beetle</name>
    <dbReference type="NCBI Taxonomy" id="7064"/>
    <lineage>
        <taxon>Eukaryota</taxon>
        <taxon>Metazoa</taxon>
        <taxon>Ecdysozoa</taxon>
        <taxon>Arthropoda</taxon>
        <taxon>Hexapoda</taxon>
        <taxon>Insecta</taxon>
        <taxon>Pterygota</taxon>
        <taxon>Neoptera</taxon>
        <taxon>Endopterygota</taxon>
        <taxon>Coleoptera</taxon>
        <taxon>Polyphaga</taxon>
        <taxon>Scarabaeiformia</taxon>
        <taxon>Scarabaeidae</taxon>
        <taxon>Rutelinae</taxon>
        <taxon>Popillia</taxon>
    </lineage>
</organism>
<evidence type="ECO:0000313" key="1">
    <source>
        <dbReference type="EMBL" id="KAK9745499.1"/>
    </source>
</evidence>
<dbReference type="AlphaFoldDB" id="A0AAW1MIK5"/>
<name>A0AAW1MIK5_POPJA</name>
<protein>
    <submittedName>
        <fullName evidence="1">Uncharacterized protein</fullName>
    </submittedName>
</protein>